<dbReference type="PANTHER" id="PTHR20932:SF8">
    <property type="entry name" value="LD22649P"/>
    <property type="match status" value="1"/>
</dbReference>
<feature type="region of interest" description="Disordered" evidence="2">
    <location>
        <begin position="270"/>
        <end position="325"/>
    </location>
</feature>
<evidence type="ECO:0000313" key="4">
    <source>
        <dbReference type="Proteomes" id="UP000811619"/>
    </source>
</evidence>
<proteinExistence type="inferred from homology"/>
<dbReference type="EMBL" id="SRPY01000168">
    <property type="protein sequence ID" value="KAG5927619.1"/>
    <property type="molecule type" value="Genomic_DNA"/>
</dbReference>
<feature type="region of interest" description="Disordered" evidence="2">
    <location>
        <begin position="581"/>
        <end position="605"/>
    </location>
</feature>
<feature type="region of interest" description="Disordered" evidence="2">
    <location>
        <begin position="189"/>
        <end position="210"/>
    </location>
</feature>
<evidence type="ECO:0008006" key="5">
    <source>
        <dbReference type="Google" id="ProtNLM"/>
    </source>
</evidence>
<name>A0A8K0J9B5_9HYPO</name>
<reference evidence="3" key="1">
    <citation type="journal article" date="2020" name="bioRxiv">
        <title>Whole genome comparisons of ergot fungi reveals the divergence and evolution of species within the genus Claviceps are the result of varying mechanisms driving genome evolution and host range expansion.</title>
        <authorList>
            <person name="Wyka S.A."/>
            <person name="Mondo S.J."/>
            <person name="Liu M."/>
            <person name="Dettman J."/>
            <person name="Nalam V."/>
            <person name="Broders K.D."/>
        </authorList>
    </citation>
    <scope>NUCLEOTIDE SEQUENCE</scope>
    <source>
        <strain evidence="3">CCC 489</strain>
    </source>
</reference>
<dbReference type="Gene3D" id="3.10.350.10">
    <property type="entry name" value="LysM domain"/>
    <property type="match status" value="1"/>
</dbReference>
<feature type="compositionally biased region" description="Polar residues" evidence="2">
    <location>
        <begin position="529"/>
        <end position="549"/>
    </location>
</feature>
<feature type="compositionally biased region" description="Low complexity" evidence="2">
    <location>
        <begin position="7"/>
        <end position="25"/>
    </location>
</feature>
<dbReference type="OrthoDB" id="2192830at2759"/>
<feature type="compositionally biased region" description="Polar residues" evidence="2">
    <location>
        <begin position="367"/>
        <end position="401"/>
    </location>
</feature>
<accession>A0A8K0J9B5</accession>
<comment type="caution">
    <text evidence="3">The sequence shown here is derived from an EMBL/GenBank/DDBJ whole genome shotgun (WGS) entry which is preliminary data.</text>
</comment>
<feature type="region of interest" description="Disordered" evidence="2">
    <location>
        <begin position="1"/>
        <end position="47"/>
    </location>
</feature>
<dbReference type="InterPro" id="IPR045030">
    <property type="entry name" value="LYSM1-4"/>
</dbReference>
<keyword evidence="4" id="KW-1185">Reference proteome</keyword>
<feature type="region of interest" description="Disordered" evidence="2">
    <location>
        <begin position="527"/>
        <end position="550"/>
    </location>
</feature>
<dbReference type="InterPro" id="IPR036779">
    <property type="entry name" value="LysM_dom_sf"/>
</dbReference>
<feature type="region of interest" description="Disordered" evidence="2">
    <location>
        <begin position="117"/>
        <end position="157"/>
    </location>
</feature>
<evidence type="ECO:0000256" key="1">
    <source>
        <dbReference type="ARBA" id="ARBA00044955"/>
    </source>
</evidence>
<feature type="compositionally biased region" description="Polar residues" evidence="2">
    <location>
        <begin position="117"/>
        <end position="130"/>
    </location>
</feature>
<feature type="region of interest" description="Disordered" evidence="2">
    <location>
        <begin position="358"/>
        <end position="443"/>
    </location>
</feature>
<feature type="compositionally biased region" description="Polar residues" evidence="2">
    <location>
        <begin position="303"/>
        <end position="320"/>
    </location>
</feature>
<evidence type="ECO:0000313" key="3">
    <source>
        <dbReference type="EMBL" id="KAG5927619.1"/>
    </source>
</evidence>
<protein>
    <recommendedName>
        <fullName evidence="5">LysM domain-containing protein</fullName>
    </recommendedName>
</protein>
<dbReference type="PANTHER" id="PTHR20932">
    <property type="entry name" value="LYSM AND PUTATIVE PEPTIDOGLYCAN-BINDING DOMAIN-CONTAINING PROTEIN"/>
    <property type="match status" value="1"/>
</dbReference>
<organism evidence="3 4">
    <name type="scientific">Claviceps africana</name>
    <dbReference type="NCBI Taxonomy" id="83212"/>
    <lineage>
        <taxon>Eukaryota</taxon>
        <taxon>Fungi</taxon>
        <taxon>Dikarya</taxon>
        <taxon>Ascomycota</taxon>
        <taxon>Pezizomycotina</taxon>
        <taxon>Sordariomycetes</taxon>
        <taxon>Hypocreomycetidae</taxon>
        <taxon>Hypocreales</taxon>
        <taxon>Clavicipitaceae</taxon>
        <taxon>Claviceps</taxon>
    </lineage>
</organism>
<dbReference type="Proteomes" id="UP000811619">
    <property type="component" value="Unassembled WGS sequence"/>
</dbReference>
<dbReference type="AlphaFoldDB" id="A0A8K0J9B5"/>
<comment type="similarity">
    <text evidence="1">Belongs to the secreted LysM effector family.</text>
</comment>
<evidence type="ECO:0000256" key="2">
    <source>
        <dbReference type="SAM" id="MobiDB-lite"/>
    </source>
</evidence>
<gene>
    <name evidence="3" type="ORF">E4U42_002039</name>
</gene>
<sequence length="605" mass="65584">MTDRTNAGQGSSSLLTSGLAASSQSPGSSVIRSRNRRHDNAHLYDETSINLQSGSRIDDVWDVPKRSRNISRSSEPTRPIIDSKSLAGGQDLAQFLGDSWTQSWTSVQSFASSILSNGNKFSEGRQSPQARTRLGRKNSRLDTWGPLPPSESPLAHNIAAGSPAHRQAALKAAKTASVLESYEGVNGGLDTTGIHKRRKSDESAPPDLEPADRLVYVHEVQPNDTYAGIILRYKCREDVFRKSNRLWSRDSVQTRKWLILPVDACEIKGRPLGPQSGHQNSEIDHPAPAPSTTEDAASDCGSLGNNFLSEHRNSASSGQRAQDLEDDKPWTHVRWVQIDSFAKPVRIARVSRQSLGYFPPRRKRSIRTISPTNSPRQTSDLANPTSSLNEGSSPRQLDSPSRQPPTPGTSLASHGRVDNELPDTRPSWMRRPGGVGSMNIDVKEPGPDNDFFNTWAKKHLPGLDLDTMPSMSVMGSDSAHFGFGQASATIVENPLAEGRDVGDTSRLGSGLDRAAAAIEHWVRGALTKRPSTPLSGNRSRPTGSSSEQGLSDLIELRNAISEADETRNLLMSLDTSTTARTKGVIASRDKTSPIAGNAATHKQGL</sequence>